<dbReference type="Pfam" id="PF02256">
    <property type="entry name" value="Fe_hyd_SSU"/>
    <property type="match status" value="1"/>
</dbReference>
<dbReference type="NCBIfam" id="TIGR01409">
    <property type="entry name" value="TAT_signal_seq"/>
    <property type="match status" value="1"/>
</dbReference>
<gene>
    <name evidence="5" type="ORF">HF854_05440</name>
</gene>
<keyword evidence="3" id="KW-0479">Metal-binding</keyword>
<dbReference type="Gene3D" id="4.10.260.20">
    <property type="entry name" value="Iron hydrogenase, small subunit"/>
    <property type="match status" value="1"/>
</dbReference>
<sequence>MKMMHLTRRGFLRAACVVAGGAMISLRMAGVAVARFRDIRDYMLDRIHGVYGADAAFPVRASQDNAQVRELYAAYLKRPLGPLSEKLLHTRWADQSAGYRRLVEAGTFPNPRDVEMFAASPYPYEQKF</sequence>
<evidence type="ECO:0000313" key="6">
    <source>
        <dbReference type="Proteomes" id="UP000522333"/>
    </source>
</evidence>
<dbReference type="PROSITE" id="PS51318">
    <property type="entry name" value="TAT"/>
    <property type="match status" value="1"/>
</dbReference>
<comment type="subcellular location">
    <subcellularLocation>
        <location evidence="1">Periplasm</location>
    </subcellularLocation>
</comment>
<dbReference type="GO" id="GO:0005506">
    <property type="term" value="F:iron ion binding"/>
    <property type="evidence" value="ECO:0007669"/>
    <property type="project" value="InterPro"/>
</dbReference>
<keyword evidence="4" id="KW-0408">Iron</keyword>
<dbReference type="RefSeq" id="WP_168935381.1">
    <property type="nucleotide sequence ID" value="NZ_CAMDEI010000031.1"/>
</dbReference>
<dbReference type="InterPro" id="IPR006311">
    <property type="entry name" value="TAT_signal"/>
</dbReference>
<dbReference type="Proteomes" id="UP000522333">
    <property type="component" value="Unassembled WGS sequence"/>
</dbReference>
<dbReference type="SUPFAM" id="SSF48674">
    <property type="entry name" value="Fe-only hydrogenase smaller subunit"/>
    <property type="match status" value="1"/>
</dbReference>
<name>A0A848CCD2_9BACT</name>
<evidence type="ECO:0000256" key="2">
    <source>
        <dbReference type="ARBA" id="ARBA00011771"/>
    </source>
</evidence>
<dbReference type="GO" id="GO:0051536">
    <property type="term" value="F:iron-sulfur cluster binding"/>
    <property type="evidence" value="ECO:0007669"/>
    <property type="project" value="UniProtKB-KW"/>
</dbReference>
<organism evidence="5 6">
    <name type="scientific">Desulfovibrio piger</name>
    <dbReference type="NCBI Taxonomy" id="901"/>
    <lineage>
        <taxon>Bacteria</taxon>
        <taxon>Pseudomonadati</taxon>
        <taxon>Thermodesulfobacteriota</taxon>
        <taxon>Desulfovibrionia</taxon>
        <taxon>Desulfovibrionales</taxon>
        <taxon>Desulfovibrionaceae</taxon>
        <taxon>Desulfovibrio</taxon>
    </lineage>
</organism>
<dbReference type="InterPro" id="IPR003149">
    <property type="entry name" value="Fe_hydrogenase_ssu"/>
</dbReference>
<evidence type="ECO:0000256" key="4">
    <source>
        <dbReference type="ARBA" id="ARBA00023014"/>
    </source>
</evidence>
<dbReference type="InterPro" id="IPR036991">
    <property type="entry name" value="Fe_hydrogenase_ssu_sf"/>
</dbReference>
<evidence type="ECO:0000256" key="3">
    <source>
        <dbReference type="ARBA" id="ARBA00022723"/>
    </source>
</evidence>
<dbReference type="GO" id="GO:0008901">
    <property type="term" value="F:ferredoxin hydrogenase activity"/>
    <property type="evidence" value="ECO:0007669"/>
    <property type="project" value="InterPro"/>
</dbReference>
<evidence type="ECO:0000313" key="5">
    <source>
        <dbReference type="EMBL" id="NME51978.1"/>
    </source>
</evidence>
<protein>
    <submittedName>
        <fullName evidence="5">Twin-arginine translocation signal domain-containing protein</fullName>
    </submittedName>
</protein>
<comment type="caution">
    <text evidence="5">The sequence shown here is derived from an EMBL/GenBank/DDBJ whole genome shotgun (WGS) entry which is preliminary data.</text>
</comment>
<proteinExistence type="predicted"/>
<comment type="subunit">
    <text evidence="2">Heterodimer of a large and a small subunit.</text>
</comment>
<dbReference type="AlphaFoldDB" id="A0A848CCD2"/>
<dbReference type="InterPro" id="IPR008953">
    <property type="entry name" value="Fe_hydrogenase_HydB"/>
</dbReference>
<dbReference type="GO" id="GO:0042597">
    <property type="term" value="C:periplasmic space"/>
    <property type="evidence" value="ECO:0007669"/>
    <property type="project" value="UniProtKB-SubCell"/>
</dbReference>
<keyword evidence="4" id="KW-0411">Iron-sulfur</keyword>
<dbReference type="GO" id="GO:0009055">
    <property type="term" value="F:electron transfer activity"/>
    <property type="evidence" value="ECO:0007669"/>
    <property type="project" value="InterPro"/>
</dbReference>
<dbReference type="SMART" id="SM00902">
    <property type="entry name" value="Fe_hyd_SSU"/>
    <property type="match status" value="1"/>
</dbReference>
<accession>A0A848CCD2</accession>
<reference evidence="5 6" key="1">
    <citation type="submission" date="2020-04" db="EMBL/GenBank/DDBJ databases">
        <authorList>
            <person name="Hitch T.C.A."/>
            <person name="Wylensek D."/>
            <person name="Clavel T."/>
        </authorList>
    </citation>
    <scope>NUCLEOTIDE SEQUENCE [LARGE SCALE GENOMIC DNA]</scope>
    <source>
        <strain evidence="5 6">PG-251-APC-1</strain>
    </source>
</reference>
<dbReference type="InterPro" id="IPR019546">
    <property type="entry name" value="TAT_signal_bac_arc"/>
</dbReference>
<dbReference type="EMBL" id="JABAFY010000014">
    <property type="protein sequence ID" value="NME51978.1"/>
    <property type="molecule type" value="Genomic_DNA"/>
</dbReference>
<evidence type="ECO:0000256" key="1">
    <source>
        <dbReference type="ARBA" id="ARBA00004418"/>
    </source>
</evidence>